<feature type="transmembrane region" description="Helical" evidence="1">
    <location>
        <begin position="110"/>
        <end position="126"/>
    </location>
</feature>
<comment type="caution">
    <text evidence="3">The sequence shown here is derived from an EMBL/GenBank/DDBJ whole genome shotgun (WGS) entry which is preliminary data.</text>
</comment>
<proteinExistence type="predicted"/>
<feature type="domain" description="CAAX prenyl protease 2/Lysostaphin resistance protein A-like" evidence="2">
    <location>
        <begin position="111"/>
        <end position="208"/>
    </location>
</feature>
<accession>A0ABW3LHZ1</accession>
<protein>
    <submittedName>
        <fullName evidence="3">CPBP family intramembrane glutamic endopeptidase</fullName>
        <ecNumber evidence="3">3.4.-.-</ecNumber>
    </submittedName>
</protein>
<dbReference type="RefSeq" id="WP_390360063.1">
    <property type="nucleotide sequence ID" value="NZ_JBHTKJ010000011.1"/>
</dbReference>
<dbReference type="InterPro" id="IPR003675">
    <property type="entry name" value="Rce1/LyrA-like_dom"/>
</dbReference>
<keyword evidence="1" id="KW-0812">Transmembrane</keyword>
<keyword evidence="1" id="KW-1133">Transmembrane helix</keyword>
<sequence>MKTSYLVYALSLVSILLLFIVEQILVVDYIYKTSTKVVVFFFVIFIFHYLTKRNPGYFSTLKMDLKRLKISLGIGIGSFVILLGTYFMLKDFIDFATIRDNLAQKNVTKETFIFIALYIVIGNSFLEELFFRGFVFKNLLQDNRIAAFIYSSFLFSIYHTAIFLTWFNVSLFLLALFGLFAIGMIFNWLNENSSNIFNSWIVHVIADIAIIIIALLSVF</sequence>
<evidence type="ECO:0000313" key="3">
    <source>
        <dbReference type="EMBL" id="MFD1037728.1"/>
    </source>
</evidence>
<name>A0ABW3LHZ1_9BACI</name>
<feature type="transmembrane region" description="Helical" evidence="1">
    <location>
        <begin position="33"/>
        <end position="50"/>
    </location>
</feature>
<organism evidence="3 4">
    <name type="scientific">Virgibacillus byunsanensis</name>
    <dbReference type="NCBI Taxonomy" id="570945"/>
    <lineage>
        <taxon>Bacteria</taxon>
        <taxon>Bacillati</taxon>
        <taxon>Bacillota</taxon>
        <taxon>Bacilli</taxon>
        <taxon>Bacillales</taxon>
        <taxon>Bacillaceae</taxon>
        <taxon>Virgibacillus</taxon>
    </lineage>
</organism>
<dbReference type="EC" id="3.4.-.-" evidence="3"/>
<keyword evidence="1" id="KW-0472">Membrane</keyword>
<dbReference type="Proteomes" id="UP001597040">
    <property type="component" value="Unassembled WGS sequence"/>
</dbReference>
<evidence type="ECO:0000313" key="4">
    <source>
        <dbReference type="Proteomes" id="UP001597040"/>
    </source>
</evidence>
<feature type="transmembrane region" description="Helical" evidence="1">
    <location>
        <begin position="70"/>
        <end position="89"/>
    </location>
</feature>
<dbReference type="EMBL" id="JBHTKJ010000011">
    <property type="protein sequence ID" value="MFD1037728.1"/>
    <property type="molecule type" value="Genomic_DNA"/>
</dbReference>
<feature type="transmembrane region" description="Helical" evidence="1">
    <location>
        <begin position="200"/>
        <end position="218"/>
    </location>
</feature>
<evidence type="ECO:0000259" key="2">
    <source>
        <dbReference type="Pfam" id="PF02517"/>
    </source>
</evidence>
<evidence type="ECO:0000256" key="1">
    <source>
        <dbReference type="SAM" id="Phobius"/>
    </source>
</evidence>
<feature type="transmembrane region" description="Helical" evidence="1">
    <location>
        <begin position="171"/>
        <end position="188"/>
    </location>
</feature>
<feature type="transmembrane region" description="Helical" evidence="1">
    <location>
        <begin position="6"/>
        <end position="26"/>
    </location>
</feature>
<keyword evidence="3" id="KW-0378">Hydrolase</keyword>
<dbReference type="GO" id="GO:0016787">
    <property type="term" value="F:hydrolase activity"/>
    <property type="evidence" value="ECO:0007669"/>
    <property type="project" value="UniProtKB-KW"/>
</dbReference>
<dbReference type="Pfam" id="PF02517">
    <property type="entry name" value="Rce1-like"/>
    <property type="match status" value="1"/>
</dbReference>
<reference evidence="4" key="1">
    <citation type="journal article" date="2019" name="Int. J. Syst. Evol. Microbiol.">
        <title>The Global Catalogue of Microorganisms (GCM) 10K type strain sequencing project: providing services to taxonomists for standard genome sequencing and annotation.</title>
        <authorList>
            <consortium name="The Broad Institute Genomics Platform"/>
            <consortium name="The Broad Institute Genome Sequencing Center for Infectious Disease"/>
            <person name="Wu L."/>
            <person name="Ma J."/>
        </authorList>
    </citation>
    <scope>NUCLEOTIDE SEQUENCE [LARGE SCALE GENOMIC DNA]</scope>
    <source>
        <strain evidence="4">CCUG 56754</strain>
    </source>
</reference>
<gene>
    <name evidence="3" type="ORF">ACFQ3N_04800</name>
</gene>
<feature type="transmembrane region" description="Helical" evidence="1">
    <location>
        <begin position="146"/>
        <end position="164"/>
    </location>
</feature>
<keyword evidence="4" id="KW-1185">Reference proteome</keyword>